<dbReference type="SUPFAM" id="SSF52540">
    <property type="entry name" value="P-loop containing nucleoside triphosphate hydrolases"/>
    <property type="match status" value="1"/>
</dbReference>
<gene>
    <name evidence="2" type="ORF">INE88_01018</name>
</gene>
<dbReference type="InterPro" id="IPR053155">
    <property type="entry name" value="F-pilin_assembly_TraC"/>
</dbReference>
<dbReference type="AlphaFoldDB" id="A0A975Q522"/>
<sequence length="769" mass="88937">MPCHTIVHRQDWFLEERYRARAGKEEPGFLDRSFELHFNERPFLNHFPYLFITRTTKERMRQQSNFSVLCRGHILPREARDKDGVLRFLEAVEQFERIIGDSGLVRLERLTTEEITGKGKEAGLVEKYFSLSQEDTTTLEDIRLGGSEIRVGDKRLSVHTLSDADGLPAAVRTDGRYEKFSTDRSDCRLSFAAPVGLLLPYNHIYNQYVFIDDPAETLRHFEKTVRNMRSLSRYSRANEINRQWAEEYLNEAHSFGLVPVRCHCNVMAWSEDRERLRNIRNDTGSALAQMGCKPRHNTVDAPTLYWAAIPGGEGDFPAEESFHTFIEQAACLFIGETNYASSLSPFGIKMADRLGGRPIHLDISDEPMRRGITTNRNKFILGPSGSGKSFFTNHLVRNYYEQGAHILLVDTGNSYKGLCRLIHERTRGEDGIYITYEEDRPITFNPFYSEDRQFDVEKRESIKTLILTLWKREDEVPKRSEEVALSGAVNAYIRRITETPESKPDFNGFYEFVRDDYRRMMEEKRVREKDFDIDGFLNVLEPFYKGGDYDFLLNSDKGIDLTRKRFIVFELDNISSNKVLLPVVTLIIMETFISKMRRLKGVRKVILLEEAWKSLMSPNMATYVLYLFKTVRKYFGEAVVVTQEVDDIISSPIVKEAIINNSDCKILLDQRKYLNKFERIQTLLGLTDKECSQILSINRANDPSRRYKEVWIGLGGVQSAVYATETSTEEYLTYTTEESEKLEVERMAARTGSMEQAIRLLAAEKNKKK</sequence>
<dbReference type="Pfam" id="PF19044">
    <property type="entry name" value="P-loop_TraG"/>
    <property type="match status" value="1"/>
</dbReference>
<protein>
    <submittedName>
        <fullName evidence="2">Conjugative transposon protein TraG</fullName>
    </submittedName>
</protein>
<proteinExistence type="predicted"/>
<evidence type="ECO:0000313" key="3">
    <source>
        <dbReference type="Proteomes" id="UP000679226"/>
    </source>
</evidence>
<evidence type="ECO:0000259" key="1">
    <source>
        <dbReference type="Pfam" id="PF19044"/>
    </source>
</evidence>
<dbReference type="InterPro" id="IPR043964">
    <property type="entry name" value="P-loop_TraG"/>
</dbReference>
<dbReference type="NCBIfam" id="TIGR03783">
    <property type="entry name" value="Bac_Flav_CT_G"/>
    <property type="match status" value="1"/>
</dbReference>
<dbReference type="PANTHER" id="PTHR38467:SF1">
    <property type="entry name" value="CONJUGATIVE TRANSFER: ASSEMBLY"/>
    <property type="match status" value="1"/>
</dbReference>
<dbReference type="Gene3D" id="1.10.8.730">
    <property type="match status" value="1"/>
</dbReference>
<dbReference type="KEGG" id="beg:INE88_01018"/>
<dbReference type="InterPro" id="IPR022509">
    <property type="entry name" value="Conjugation_ATPase_TraG"/>
</dbReference>
<dbReference type="EMBL" id="CP072227">
    <property type="protein sequence ID" value="QUT44228.1"/>
    <property type="molecule type" value="Genomic_DNA"/>
</dbReference>
<dbReference type="PANTHER" id="PTHR38467">
    <property type="match status" value="1"/>
</dbReference>
<reference evidence="2" key="1">
    <citation type="journal article" date="2021" name="PLoS Genet.">
        <title>Mobile Type VI secretion system loci of the gut Bacteroidales display extensive intra-ecosystem transfer, multi-species spread and geographical clustering.</title>
        <authorList>
            <person name="Garcia-Bayona L."/>
            <person name="Coyne M.J."/>
            <person name="Comstock L.E."/>
        </authorList>
    </citation>
    <scope>NUCLEOTIDE SEQUENCE</scope>
    <source>
        <strain evidence="2">CL11T00C20</strain>
    </source>
</reference>
<organism evidence="2 3">
    <name type="scientific">Bacteroides eggerthii</name>
    <dbReference type="NCBI Taxonomy" id="28111"/>
    <lineage>
        <taxon>Bacteria</taxon>
        <taxon>Pseudomonadati</taxon>
        <taxon>Bacteroidota</taxon>
        <taxon>Bacteroidia</taxon>
        <taxon>Bacteroidales</taxon>
        <taxon>Bacteroidaceae</taxon>
        <taxon>Bacteroides</taxon>
    </lineage>
</organism>
<accession>A0A975Q522</accession>
<dbReference type="InterPro" id="IPR027417">
    <property type="entry name" value="P-loop_NTPase"/>
</dbReference>
<feature type="domain" description="TraG P-loop" evidence="1">
    <location>
        <begin position="347"/>
        <end position="764"/>
    </location>
</feature>
<dbReference type="Gene3D" id="3.40.50.300">
    <property type="entry name" value="P-loop containing nucleotide triphosphate hydrolases"/>
    <property type="match status" value="1"/>
</dbReference>
<name>A0A975Q522_9BACE</name>
<dbReference type="Proteomes" id="UP000679226">
    <property type="component" value="Chromosome"/>
</dbReference>
<evidence type="ECO:0000313" key="2">
    <source>
        <dbReference type="EMBL" id="QUT44228.1"/>
    </source>
</evidence>